<name>A0AAN8U317_SOLBU</name>
<keyword evidence="5" id="KW-1185">Reference proteome</keyword>
<dbReference type="Proteomes" id="UP001371456">
    <property type="component" value="Unassembled WGS sequence"/>
</dbReference>
<dbReference type="PANTHER" id="PTHR31346">
    <property type="entry name" value="MULTIPLE ORGANELLAR RNA EDITING FACTOR 2, CHLOROPLASTIC-RELATED-RELATED"/>
    <property type="match status" value="1"/>
</dbReference>
<organism evidence="4 5">
    <name type="scientific">Solanum bulbocastanum</name>
    <name type="common">Wild potato</name>
    <dbReference type="NCBI Taxonomy" id="147425"/>
    <lineage>
        <taxon>Eukaryota</taxon>
        <taxon>Viridiplantae</taxon>
        <taxon>Streptophyta</taxon>
        <taxon>Embryophyta</taxon>
        <taxon>Tracheophyta</taxon>
        <taxon>Spermatophyta</taxon>
        <taxon>Magnoliopsida</taxon>
        <taxon>eudicotyledons</taxon>
        <taxon>Gunneridae</taxon>
        <taxon>Pentapetalae</taxon>
        <taxon>asterids</taxon>
        <taxon>lamiids</taxon>
        <taxon>Solanales</taxon>
        <taxon>Solanaceae</taxon>
        <taxon>Solanoideae</taxon>
        <taxon>Solaneae</taxon>
        <taxon>Solanum</taxon>
    </lineage>
</organism>
<evidence type="ECO:0000259" key="3">
    <source>
        <dbReference type="Pfam" id="PF21864"/>
    </source>
</evidence>
<dbReference type="EMBL" id="JBANQN010000002">
    <property type="protein sequence ID" value="KAK6797599.1"/>
    <property type="molecule type" value="Genomic_DNA"/>
</dbReference>
<dbReference type="GO" id="GO:0005739">
    <property type="term" value="C:mitochondrion"/>
    <property type="evidence" value="ECO:0007669"/>
    <property type="project" value="TreeGrafter"/>
</dbReference>
<dbReference type="AlphaFoldDB" id="A0AAN8U317"/>
<dbReference type="PANTHER" id="PTHR31346:SF5">
    <property type="entry name" value="MULTIPLE ORGANELLAR RNA EDITING FACTOR 1, MITOCHONDRIAL"/>
    <property type="match status" value="1"/>
</dbReference>
<feature type="domain" description="MORF/ORRM1/DAG-like MORF" evidence="3">
    <location>
        <begin position="96"/>
        <end position="188"/>
    </location>
</feature>
<gene>
    <name evidence="4" type="ORF">RDI58_005301</name>
</gene>
<feature type="compositionally biased region" description="Polar residues" evidence="2">
    <location>
        <begin position="305"/>
        <end position="343"/>
    </location>
</feature>
<feature type="compositionally biased region" description="Low complexity" evidence="2">
    <location>
        <begin position="277"/>
        <end position="304"/>
    </location>
</feature>
<dbReference type="Pfam" id="PF21864">
    <property type="entry name" value="MORF_dom"/>
    <property type="match status" value="1"/>
</dbReference>
<accession>A0AAN8U317</accession>
<evidence type="ECO:0000313" key="5">
    <source>
        <dbReference type="Proteomes" id="UP001371456"/>
    </source>
</evidence>
<proteinExistence type="predicted"/>
<feature type="compositionally biased region" description="Low complexity" evidence="2">
    <location>
        <begin position="408"/>
        <end position="422"/>
    </location>
</feature>
<feature type="compositionally biased region" description="Polar residues" evidence="2">
    <location>
        <begin position="227"/>
        <end position="244"/>
    </location>
</feature>
<evidence type="ECO:0000256" key="1">
    <source>
        <dbReference type="ARBA" id="ARBA00022946"/>
    </source>
</evidence>
<dbReference type="GO" id="GO:0080156">
    <property type="term" value="P:mitochondrial mRNA modification"/>
    <property type="evidence" value="ECO:0007669"/>
    <property type="project" value="TreeGrafter"/>
</dbReference>
<comment type="caution">
    <text evidence="4">The sequence shown here is derived from an EMBL/GenBank/DDBJ whole genome shotgun (WGS) entry which is preliminary data.</text>
</comment>
<dbReference type="InterPro" id="IPR039206">
    <property type="entry name" value="MORF/ORRM1/DAG-like"/>
</dbReference>
<sequence length="506" mass="56963">MALYTSRLRRALPLSSSIFAQTFHQPNLISPIASLSQSSSTQINNLSKLNRFDFPSQSRLFRSSTISLSSRSRSFDRNPADDEIGPDTILFEGCDYEHWLIVIDFPKDTQLTREEMIETYVQTAAKVFGSVEEAKKKIYALSTTTYWGFQVLCSEDTSKKFEGLPGVVFVLPDSYIDPVNKEYGGDKYNNGEIIERPPPPQFQRQGSRPRRGPQYQQGNYRPPQIPPQQNYGPAQGHPPQQNYGAAQGPPPQQNYDAPQGPPPQQNYGPPRYPPPQQNYGSQQYAPPPQQNYRQPQPQGPSPQQNYERPQNPQPNQSYGAPQNVPSQWNHGRQQSFAPQQSYGPQGAGDHRGPAPPDSSLDGWDNSQVEWHDSRHPQRDQGNYFPQRDQRGGAPPEQGGFRGVQHFDSQQGGSSGQQTFGGQAQRYGPTFGQNNPRQGGNQNFPPMEQQGNMQGGEQRTYPSSGTMGTDQFIKVLNDPKRELNWRDTEDMAEYHDVLRNDCQLAFD</sequence>
<dbReference type="GO" id="GO:0016554">
    <property type="term" value="P:cytidine to uridine editing"/>
    <property type="evidence" value="ECO:0007669"/>
    <property type="project" value="InterPro"/>
</dbReference>
<feature type="region of interest" description="Disordered" evidence="2">
    <location>
        <begin position="182"/>
        <end position="469"/>
    </location>
</feature>
<dbReference type="InterPro" id="IPR054059">
    <property type="entry name" value="MORF/ORRM1/DAG-like_MORF"/>
</dbReference>
<feature type="compositionally biased region" description="Pro residues" evidence="2">
    <location>
        <begin position="259"/>
        <end position="276"/>
    </location>
</feature>
<feature type="compositionally biased region" description="Polar residues" evidence="2">
    <location>
        <begin position="459"/>
        <end position="468"/>
    </location>
</feature>
<evidence type="ECO:0000313" key="4">
    <source>
        <dbReference type="EMBL" id="KAK6797599.1"/>
    </source>
</evidence>
<evidence type="ECO:0000256" key="2">
    <source>
        <dbReference type="SAM" id="MobiDB-lite"/>
    </source>
</evidence>
<keyword evidence="1" id="KW-0809">Transit peptide</keyword>
<feature type="compositionally biased region" description="Low complexity" evidence="2">
    <location>
        <begin position="430"/>
        <end position="457"/>
    </location>
</feature>
<feature type="compositionally biased region" description="Basic and acidic residues" evidence="2">
    <location>
        <begin position="369"/>
        <end position="378"/>
    </location>
</feature>
<protein>
    <recommendedName>
        <fullName evidence="3">MORF/ORRM1/DAG-like MORF domain-containing protein</fullName>
    </recommendedName>
</protein>
<reference evidence="4 5" key="1">
    <citation type="submission" date="2024-02" db="EMBL/GenBank/DDBJ databases">
        <title>de novo genome assembly of Solanum bulbocastanum strain 11H21.</title>
        <authorList>
            <person name="Hosaka A.J."/>
        </authorList>
    </citation>
    <scope>NUCLEOTIDE SEQUENCE [LARGE SCALE GENOMIC DNA]</scope>
    <source>
        <tissue evidence="4">Young leaves</tissue>
    </source>
</reference>
<feature type="compositionally biased region" description="Low complexity" evidence="2">
    <location>
        <begin position="202"/>
        <end position="218"/>
    </location>
</feature>